<evidence type="ECO:0000259" key="2">
    <source>
        <dbReference type="Pfam" id="PF02668"/>
    </source>
</evidence>
<protein>
    <submittedName>
        <fullName evidence="3">Putative pyoverdine/dityrosine biosynthesis protein</fullName>
    </submittedName>
</protein>
<dbReference type="GO" id="GO:0016491">
    <property type="term" value="F:oxidoreductase activity"/>
    <property type="evidence" value="ECO:0007669"/>
    <property type="project" value="UniProtKB-KW"/>
</dbReference>
<dbReference type="AlphaFoldDB" id="A0A2P6NEW3"/>
<dbReference type="PANTHER" id="PTHR37285:SF5">
    <property type="entry name" value="SPORE WALL MATURATION PROTEIN DIT1"/>
    <property type="match status" value="1"/>
</dbReference>
<sequence>MTATHTSDADAIVDAILDVLEKYRQAPPSECVDQRRSGRALAASSLKEKILDGTPIRLVLPAFPFKSPNHQEKTLGSLPDRAEEWALAHLNGLCASIREIYPSGVILDIVSDGSVYNGKFIASSTSLILVELLGVDDHEVYQYGEAIRRLSEKYTDIHYHRLSEVLEGRAVKNEEDFIGSISRLRDSLLQGARGDDSIDSNLTNAKFRDFLRCDLAASSEWMKGRLFKLHKRCLEDRRDFLRCDLAASPEWTKGTNEERERKIIQVAQEMSRRQKAFSAAIQNTFSTSIRLSIHPSSGQDKYSISFVEEHTDGVTTPWHGCILFKCDGSVVFGHRSTFENDPQNELVYFNQRPSHFQEKSVLYQWETPAIFNHQYPCGIIVHPAPYTTPSFKDVDMDKLRRLSQLNSPVILRGFSNTKDRQMFTDKAHQMGEVQRWIFGEILEVKDGGNNTGGLNNVLSSEPMPFHFDGNFKTKKILTPDGEEKIVPDPPSFQMFTSITPSPKNTGYTLFSPSRLIFHHLPAIYPLPFLKKCTWTCITGGFNETKLTKLPLITLHPSLNTPCLRFHEPWPQEKTAFQPTFTIIEGQQDLTSKVVDLLYDKRVCYWHSWEEGDVLGALEKCGEYILIEVLTASWVALSSYPVLNRFHIDTKMRIWQDWRSCAGTLMVMFAYNKYLIANTKANDLTKQQQSKQYNNQDAKYELYKIEPYSGLRNSAYEKECNAGHTNRATGIRVYVSKSPADFKGYLDEISAETKYLSTISRLIKHVDCSQFQELTVQLSVCICWHMHKLAVHNAWLRNKIFLMKHMYFVKSSHKCILLHQFCVTDKQVQSYLYNFHKFSKSVRIFNPKFKLLIARHVIYSFIRTNMGLIFPYKPCGKKNSVERAKGHVIDKFSNWNSMVLCHLKSAFTAIRFLIKLKPNTNLLSAV</sequence>
<dbReference type="STRING" id="1890364.A0A2P6NEW3"/>
<name>A0A2P6NEW3_9EUKA</name>
<dbReference type="Proteomes" id="UP000241769">
    <property type="component" value="Unassembled WGS sequence"/>
</dbReference>
<keyword evidence="4" id="KW-1185">Reference proteome</keyword>
<keyword evidence="1" id="KW-0560">Oxidoreductase</keyword>
<reference evidence="3 4" key="1">
    <citation type="journal article" date="2018" name="Genome Biol. Evol.">
        <title>Multiple Roots of Fruiting Body Formation in Amoebozoa.</title>
        <authorList>
            <person name="Hillmann F."/>
            <person name="Forbes G."/>
            <person name="Novohradska S."/>
            <person name="Ferling I."/>
            <person name="Riege K."/>
            <person name="Groth M."/>
            <person name="Westermann M."/>
            <person name="Marz M."/>
            <person name="Spaller T."/>
            <person name="Winckler T."/>
            <person name="Schaap P."/>
            <person name="Glockner G."/>
        </authorList>
    </citation>
    <scope>NUCLEOTIDE SEQUENCE [LARGE SCALE GENOMIC DNA]</scope>
    <source>
        <strain evidence="3 4">Jena</strain>
    </source>
</reference>
<dbReference type="InterPro" id="IPR003819">
    <property type="entry name" value="TauD/TfdA-like"/>
</dbReference>
<evidence type="ECO:0000313" key="3">
    <source>
        <dbReference type="EMBL" id="PRP82496.1"/>
    </source>
</evidence>
<dbReference type="SUPFAM" id="SSF51197">
    <property type="entry name" value="Clavaminate synthase-like"/>
    <property type="match status" value="1"/>
</dbReference>
<accession>A0A2P6NEW3</accession>
<dbReference type="Pfam" id="PF02668">
    <property type="entry name" value="TauD"/>
    <property type="match status" value="1"/>
</dbReference>
<dbReference type="InParanoid" id="A0A2P6NEW3"/>
<dbReference type="OrthoDB" id="429813at2759"/>
<dbReference type="Gene3D" id="3.60.130.10">
    <property type="entry name" value="Clavaminate synthase-like"/>
    <property type="match status" value="1"/>
</dbReference>
<comment type="caution">
    <text evidence="3">The sequence shown here is derived from an EMBL/GenBank/DDBJ whole genome shotgun (WGS) entry which is preliminary data.</text>
</comment>
<dbReference type="Pfam" id="PF05141">
    <property type="entry name" value="DIT1_PvcA"/>
    <property type="match status" value="1"/>
</dbReference>
<dbReference type="InterPro" id="IPR042098">
    <property type="entry name" value="TauD-like_sf"/>
</dbReference>
<feature type="domain" description="TauD/TfdA-like" evidence="2">
    <location>
        <begin position="391"/>
        <end position="614"/>
    </location>
</feature>
<organism evidence="3 4">
    <name type="scientific">Planoprotostelium fungivorum</name>
    <dbReference type="NCBI Taxonomy" id="1890364"/>
    <lineage>
        <taxon>Eukaryota</taxon>
        <taxon>Amoebozoa</taxon>
        <taxon>Evosea</taxon>
        <taxon>Variosea</taxon>
        <taxon>Cavosteliida</taxon>
        <taxon>Cavosteliaceae</taxon>
        <taxon>Planoprotostelium</taxon>
    </lineage>
</organism>
<evidence type="ECO:0000313" key="4">
    <source>
        <dbReference type="Proteomes" id="UP000241769"/>
    </source>
</evidence>
<gene>
    <name evidence="3" type="ORF">PROFUN_10066</name>
</gene>
<dbReference type="EMBL" id="MDYQ01000101">
    <property type="protein sequence ID" value="PRP82496.1"/>
    <property type="molecule type" value="Genomic_DNA"/>
</dbReference>
<evidence type="ECO:0000256" key="1">
    <source>
        <dbReference type="ARBA" id="ARBA00023002"/>
    </source>
</evidence>
<dbReference type="PANTHER" id="PTHR37285">
    <property type="entry name" value="SPORE WALL MATURATION PROTEIN DIT1"/>
    <property type="match status" value="1"/>
</dbReference>
<proteinExistence type="predicted"/>
<dbReference type="InterPro" id="IPR007817">
    <property type="entry name" value="Isocyanide_synthase_DIT1"/>
</dbReference>